<dbReference type="AlphaFoldDB" id="A0A8T1VIR0"/>
<keyword evidence="4" id="KW-1185">Reference proteome</keyword>
<reference evidence="3" key="1">
    <citation type="submission" date="2021-02" db="EMBL/GenBank/DDBJ databases">
        <authorList>
            <person name="Palmer J.M."/>
        </authorList>
    </citation>
    <scope>NUCLEOTIDE SEQUENCE</scope>
    <source>
        <strain evidence="3">SCRP734</strain>
    </source>
</reference>
<dbReference type="Proteomes" id="UP000694044">
    <property type="component" value="Unassembled WGS sequence"/>
</dbReference>
<accession>A0A8T1VIR0</accession>
<evidence type="ECO:0000256" key="1">
    <source>
        <dbReference type="SAM" id="SignalP"/>
    </source>
</evidence>
<dbReference type="EMBL" id="JAGDFM010000260">
    <property type="protein sequence ID" value="KAG7381147.1"/>
    <property type="molecule type" value="Genomic_DNA"/>
</dbReference>
<dbReference type="EMBL" id="JAGDFM010000260">
    <property type="protein sequence ID" value="KAG7381146.1"/>
    <property type="molecule type" value="Genomic_DNA"/>
</dbReference>
<sequence length="94" mass="9414">MKLSALAVVTLAAVASVASANDYQPSLRALAAPEPAAPNAVAPAAGKENADANVNAGDKKKKEWYGGFGWGRPCGGLGWGGGWGGWGGMGGWGW</sequence>
<feature type="signal peptide" evidence="1">
    <location>
        <begin position="1"/>
        <end position="20"/>
    </location>
</feature>
<evidence type="ECO:0000313" key="4">
    <source>
        <dbReference type="Proteomes" id="UP000694044"/>
    </source>
</evidence>
<evidence type="ECO:0000313" key="2">
    <source>
        <dbReference type="EMBL" id="KAG7381146.1"/>
    </source>
</evidence>
<feature type="chain" id="PRO_5036275553" evidence="1">
    <location>
        <begin position="21"/>
        <end position="94"/>
    </location>
</feature>
<organism evidence="3 4">
    <name type="scientific">Phytophthora pseudosyringae</name>
    <dbReference type="NCBI Taxonomy" id="221518"/>
    <lineage>
        <taxon>Eukaryota</taxon>
        <taxon>Sar</taxon>
        <taxon>Stramenopiles</taxon>
        <taxon>Oomycota</taxon>
        <taxon>Peronosporomycetes</taxon>
        <taxon>Peronosporales</taxon>
        <taxon>Peronosporaceae</taxon>
        <taxon>Phytophthora</taxon>
    </lineage>
</organism>
<proteinExistence type="predicted"/>
<comment type="caution">
    <text evidence="3">The sequence shown here is derived from an EMBL/GenBank/DDBJ whole genome shotgun (WGS) entry which is preliminary data.</text>
</comment>
<gene>
    <name evidence="2" type="ORF">PHYPSEUDO_006427</name>
    <name evidence="3" type="ORF">PHYPSEUDO_006428</name>
</gene>
<keyword evidence="1" id="KW-0732">Signal</keyword>
<evidence type="ECO:0000313" key="3">
    <source>
        <dbReference type="EMBL" id="KAG7381147.1"/>
    </source>
</evidence>
<protein>
    <submittedName>
        <fullName evidence="3">Uncharacterized protein</fullName>
    </submittedName>
</protein>
<name>A0A8T1VIR0_9STRA</name>